<feature type="region of interest" description="Disordered" evidence="1">
    <location>
        <begin position="13"/>
        <end position="81"/>
    </location>
</feature>
<organism evidence="2 3">
    <name type="scientific">Rhinolophus ferrumequinum</name>
    <name type="common">Greater horseshoe bat</name>
    <dbReference type="NCBI Taxonomy" id="59479"/>
    <lineage>
        <taxon>Eukaryota</taxon>
        <taxon>Metazoa</taxon>
        <taxon>Chordata</taxon>
        <taxon>Craniata</taxon>
        <taxon>Vertebrata</taxon>
        <taxon>Euteleostomi</taxon>
        <taxon>Mammalia</taxon>
        <taxon>Eutheria</taxon>
        <taxon>Laurasiatheria</taxon>
        <taxon>Chiroptera</taxon>
        <taxon>Yinpterochiroptera</taxon>
        <taxon>Rhinolophoidea</taxon>
        <taxon>Rhinolophidae</taxon>
        <taxon>Rhinolophinae</taxon>
        <taxon>Rhinolophus</taxon>
    </lineage>
</organism>
<accession>A0A7J7X5J3</accession>
<evidence type="ECO:0000256" key="1">
    <source>
        <dbReference type="SAM" id="MobiDB-lite"/>
    </source>
</evidence>
<gene>
    <name evidence="2" type="ORF">mRhiFer1_010248</name>
</gene>
<reference evidence="2 3" key="1">
    <citation type="journal article" date="2020" name="Nature">
        <title>Six reference-quality genomes reveal evolution of bat adaptations.</title>
        <authorList>
            <person name="Jebb D."/>
            <person name="Huang Z."/>
            <person name="Pippel M."/>
            <person name="Hughes G.M."/>
            <person name="Lavrichenko K."/>
            <person name="Devanna P."/>
            <person name="Winkler S."/>
            <person name="Jermiin L.S."/>
            <person name="Skirmuntt E.C."/>
            <person name="Katzourakis A."/>
            <person name="Burkitt-Gray L."/>
            <person name="Ray D.A."/>
            <person name="Sullivan K.A.M."/>
            <person name="Roscito J.G."/>
            <person name="Kirilenko B.M."/>
            <person name="Davalos L.M."/>
            <person name="Corthals A.P."/>
            <person name="Power M.L."/>
            <person name="Jones G."/>
            <person name="Ransome R.D."/>
            <person name="Dechmann D.K.N."/>
            <person name="Locatelli A.G."/>
            <person name="Puechmaille S.J."/>
            <person name="Fedrigo O."/>
            <person name="Jarvis E.D."/>
            <person name="Hiller M."/>
            <person name="Vernes S.C."/>
            <person name="Myers E.W."/>
            <person name="Teeling E.C."/>
        </authorList>
    </citation>
    <scope>NUCLEOTIDE SEQUENCE [LARGE SCALE GENOMIC DNA]</scope>
    <source>
        <strain evidence="2">MRhiFer1</strain>
        <tissue evidence="2">Lung</tissue>
    </source>
</reference>
<evidence type="ECO:0000313" key="3">
    <source>
        <dbReference type="Proteomes" id="UP000585614"/>
    </source>
</evidence>
<comment type="caution">
    <text evidence="2">The sequence shown here is derived from an EMBL/GenBank/DDBJ whole genome shotgun (WGS) entry which is preliminary data.</text>
</comment>
<evidence type="ECO:0000313" key="2">
    <source>
        <dbReference type="EMBL" id="KAF6344872.1"/>
    </source>
</evidence>
<dbReference type="Proteomes" id="UP000585614">
    <property type="component" value="Unassembled WGS sequence"/>
</dbReference>
<proteinExistence type="predicted"/>
<sequence length="200" mass="21712">MNEALSLFSQMLRTQRGHARRQSPKPQVGSQPSAVKREARWGQAGPIHAGPSKPTPASLSSSHVSSAAPRPHHQSLTWSQHPRASRGVQVLCCTLPGFSALACPGLLTRASTPRQQPTREQGRRRLGLWSPPPQAPDFLVLGWLRPGHLQQIVGPGCLPTFLTHSKVGTSWLLTSLQALPRGALGSERWSSSLEGGQWNR</sequence>
<feature type="compositionally biased region" description="Low complexity" evidence="1">
    <location>
        <begin position="56"/>
        <end position="69"/>
    </location>
</feature>
<dbReference type="EMBL" id="JACAGC010000009">
    <property type="protein sequence ID" value="KAF6344872.1"/>
    <property type="molecule type" value="Genomic_DNA"/>
</dbReference>
<feature type="compositionally biased region" description="Polar residues" evidence="1">
    <location>
        <begin position="24"/>
        <end position="33"/>
    </location>
</feature>
<protein>
    <submittedName>
        <fullName evidence="2">Uncharacterized protein</fullName>
    </submittedName>
</protein>
<name>A0A7J7X5J3_RHIFE</name>
<dbReference type="AlphaFoldDB" id="A0A7J7X5J3"/>